<dbReference type="AlphaFoldDB" id="A0A366KZT4"/>
<dbReference type="GO" id="GO:0016491">
    <property type="term" value="F:oxidoreductase activity"/>
    <property type="evidence" value="ECO:0007669"/>
    <property type="project" value="InterPro"/>
</dbReference>
<comment type="caution">
    <text evidence="2">The sequence shown here is derived from an EMBL/GenBank/DDBJ whole genome shotgun (WGS) entry which is preliminary data.</text>
</comment>
<dbReference type="InterPro" id="IPR036249">
    <property type="entry name" value="Thioredoxin-like_sf"/>
</dbReference>
<dbReference type="Proteomes" id="UP000252081">
    <property type="component" value="Unassembled WGS sequence"/>
</dbReference>
<sequence>MKIEIWSDVACPYCYVASVRLARALERFKHKESIEILIRSFELEPGISKDSGETQHQAVMRKYRQTASGAQQTLDMAASAARESGIVINWDQVVTTNSFDAHRLIHFAGRFGKTQEMKKRLFEAYFTDGINISEPESLIALGTELGLDCRAVIEDNIFSEAIRSDEQEAIRLGITSVPFMLVERKFAVRGARMEDEFLDLLEEFYQEAIRCEIIEKPQEPGCGDGSCSV</sequence>
<evidence type="ECO:0000313" key="3">
    <source>
        <dbReference type="Proteomes" id="UP000252081"/>
    </source>
</evidence>
<dbReference type="OrthoDB" id="9799122at2"/>
<dbReference type="SUPFAM" id="SSF52833">
    <property type="entry name" value="Thioredoxin-like"/>
    <property type="match status" value="1"/>
</dbReference>
<accession>A0A366KZT4</accession>
<dbReference type="RefSeq" id="WP_113949316.1">
    <property type="nucleotide sequence ID" value="NZ_QNQU01000010.1"/>
</dbReference>
<protein>
    <submittedName>
        <fullName evidence="2">DsbA family oxidoreductase</fullName>
    </submittedName>
</protein>
<reference evidence="2 3" key="1">
    <citation type="submission" date="2018-07" db="EMBL/GenBank/DDBJ databases">
        <title>A draft genome of a endophytic bacteria, a new species of Pedobacter.</title>
        <authorList>
            <person name="Zhang Z.D."/>
            <person name="Chen Z.J."/>
        </authorList>
    </citation>
    <scope>NUCLEOTIDE SEQUENCE [LARGE SCALE GENOMIC DNA]</scope>
    <source>
        <strain evidence="2 3">RS10</strain>
    </source>
</reference>
<evidence type="ECO:0000259" key="1">
    <source>
        <dbReference type="Pfam" id="PF01323"/>
    </source>
</evidence>
<dbReference type="CDD" id="cd03024">
    <property type="entry name" value="DsbA_FrnE"/>
    <property type="match status" value="1"/>
</dbReference>
<feature type="domain" description="DSBA-like thioredoxin" evidence="1">
    <location>
        <begin position="3"/>
        <end position="201"/>
    </location>
</feature>
<dbReference type="PANTHER" id="PTHR13887:SF41">
    <property type="entry name" value="THIOREDOXIN SUPERFAMILY PROTEIN"/>
    <property type="match status" value="1"/>
</dbReference>
<name>A0A366KZT4_9SPHI</name>
<keyword evidence="3" id="KW-1185">Reference proteome</keyword>
<dbReference type="InterPro" id="IPR001853">
    <property type="entry name" value="DSBA-like_thioredoxin_dom"/>
</dbReference>
<dbReference type="PANTHER" id="PTHR13887">
    <property type="entry name" value="GLUTATHIONE S-TRANSFERASE KAPPA"/>
    <property type="match status" value="1"/>
</dbReference>
<gene>
    <name evidence="2" type="ORF">DRW42_13330</name>
</gene>
<evidence type="ECO:0000313" key="2">
    <source>
        <dbReference type="EMBL" id="RBQ06753.1"/>
    </source>
</evidence>
<dbReference type="Gene3D" id="3.40.30.10">
    <property type="entry name" value="Glutaredoxin"/>
    <property type="match status" value="1"/>
</dbReference>
<dbReference type="Pfam" id="PF01323">
    <property type="entry name" value="DSBA"/>
    <property type="match status" value="1"/>
</dbReference>
<dbReference type="EMBL" id="QNQU01000010">
    <property type="protein sequence ID" value="RBQ06753.1"/>
    <property type="molecule type" value="Genomic_DNA"/>
</dbReference>
<proteinExistence type="predicted"/>
<organism evidence="2 3">
    <name type="scientific">Pedobacter miscanthi</name>
    <dbReference type="NCBI Taxonomy" id="2259170"/>
    <lineage>
        <taxon>Bacteria</taxon>
        <taxon>Pseudomonadati</taxon>
        <taxon>Bacteroidota</taxon>
        <taxon>Sphingobacteriia</taxon>
        <taxon>Sphingobacteriales</taxon>
        <taxon>Sphingobacteriaceae</taxon>
        <taxon>Pedobacter</taxon>
    </lineage>
</organism>